<dbReference type="Pfam" id="PF03797">
    <property type="entry name" value="Autotransporter"/>
    <property type="match status" value="1"/>
</dbReference>
<dbReference type="RefSeq" id="WP_172658760.1">
    <property type="nucleotide sequence ID" value="NZ_CP053835.1"/>
</dbReference>
<dbReference type="InterPro" id="IPR005546">
    <property type="entry name" value="Autotransporte_beta"/>
</dbReference>
<evidence type="ECO:0000313" key="3">
    <source>
        <dbReference type="Proteomes" id="UP000503313"/>
    </source>
</evidence>
<keyword evidence="3" id="KW-1185">Reference proteome</keyword>
<dbReference type="SUPFAM" id="SSF103515">
    <property type="entry name" value="Autotransporter"/>
    <property type="match status" value="1"/>
</dbReference>
<dbReference type="KEGG" id="adz:ADFLV_1058"/>
<proteinExistence type="predicted"/>
<dbReference type="PROSITE" id="PS51208">
    <property type="entry name" value="AUTOTRANSPORTER"/>
    <property type="match status" value="1"/>
</dbReference>
<sequence length="2255" mass="234580">MKSFRVIDTRFRILKGGKIGLNLSISLIGSALIFGNTSSYATDYFTDVQSTISDSTTTPSGGTNPITVEKAVNSGVLSSTRTENDTNPVVFKPTSWANSSYTDPSFAAAQTDPMYTLYPARYYLGSQSFSPLELNLTFTTGATSGSISKNSTTFYNTNIIPSSYITDAPGIPTQTLSSISSNSYTANLIFDGSNTVSGSTNIEDGNIKINGTVNFNGAVTAGSIDMDTTNTATFAGDVSLSSGTGNLNFSQDGDIILNSNFSGNITNTDSGDGNITTIGINNINGNIGNNLNFLNTLSIGNLTTISTTTVNGDIFVNSTILNNTTTNSSTLILSNDKNITSTITTSHDNKGILTLSGGTQTVTGQVGTDANKLKEINAGANSSNSTFSDDVYATNLDVEGTGTVNLDGNYKGTSIRYNADGTVVLADNKNINSSIVTNSTTPTGTLTLEGSSTVSGTVGTDANKLKEINAGANSSNSTFSDDVYATNLDVEGTGTVNLDGNYKGTSIRYNADGTVVLADNKNINSSIVTNSTTPTGTLTLEGSSTVSGTVGTDANKLKEINAGANGSNSTFSDDVYATNLDVEGTGTVNLDGNYKGTSIRYNADGTVVLADNKNINSSIINNSSTTPTGTLTLEGSSTVSGTVGTDANKLKEINAGANGSNSTFSDDVYATNLDVEGTGTVNLDGNYKGTSIRYNADGTVVLADNKNINSSIINNSSTTPTGTLTLEGSSTVSGTVGTDANKLKEINAGANGSNSTFSDDVYATNLDVEGTGTVNLDGNYKGTSIRYNADGTVVLADNKNINSSIINNSSTTPTGTLTLEGSSTVSGTVGTDANKLKEINAGANGSNSTFSDDVYATNLDVEGTGTVNLDGNYKGTSIRYNADGTVVLADNKNINSSIVTNSTTPTGTLTLEGSSTVSGTVGTDANKLKEINAGANSSNSTFSDDVYATNLDVEGTGTVNLDGNYKGTSIRYNADGTVVLADNKNINSSIVTNSTTPTGTLTLEGSSTVSGTVGTDANKLKEINANGITGKTVTFEKDVYAITTNINSLEIKFESDLTSNIVANMSDQGVVSFIGDNSGKSQIITGNIGSSGSFISTLNIGESGNSTNYSTTTINGNIYANSTVLNNNGTANSSTLVLADGSDITSTITTADANMGILTLEGSSIVSGTVGTDANKLKEINAGANSSNSTFSDDVYATNLDVEGTGTVNLDGNYKGTSIRYNADGTVVLADNKNINSSIVTNSTTPIGTLTLEGSSTVSGTVGTDANKLKEINAATDGETVTFEKDVYAITTNLGSGITNFNTISGNTTSNIVFSGVGKANLNGYLDGNINFAGNDAVVNIADGKGILGSVETLANNTGILNFSGDGVVDDLIGSALYGINELNINTNDEQDKDSNGTVTSNGLLARKEIFADIINLRNNATLTLADNANITNTGLNSLIISTDNANTGNLVFEGSSSVTGTVGSSSKNLESIVAGASGETVTFNNMVYASNLNYASDGTVILKGNNDTNNEGFIGNVDFNSNAGTLEIADNVNLTTGSSGIEFTNANDATLTFNGTSTVYGVLGGNTTGNSTFERIYAGANNEIVTFKNDVYVEESNDTTFHVSGNGVVNFEGDLYGDLIFDADGIVNVDDSKSIIVSSVPTSIRTKNDGKGTVNFEGTTTLYTDIGESSSKLNSVYFASNGTSADTYTQDLGYNIYSLDTTIGNNLNKTTVNIKDDIAFGGNLTLNDNSTLNVSNNDISIADKLNIGKDSTLNFKVYTTDLSAGQAVENGASGSITASSLTIDNSSKINIDYEGSWEGAGQYNLITTSNYLISNYYGTEDNGLVTDNSIIDSIVTVNGTNLTLYADRTSGGSFNPEDLYIVKSEIGKDYSNGASQSLAGYANEADRAGALADIVRNMEKYDGGTQLSAEKKQEMINTQRLLAPTANNSNMQTSITASNLAITTIRGRLSDIRTTEMNNFTPNIYKMGLSSGDYYSFDTSFWLKAMGGKATQDKVNEYDGFDTTTYGFVGGMDKITNDGTIFGAAVAYSTTKTNQDNLASDSSDTTSIQATLYSSLAFENAYVDSYLSYAKHKTDGTRTANSGKLTSTVDADQISAKVETGYSIPVNDGISVTPFASLEYSLLNQKGYTEKGTAYQNDALKVDSLKLNRGTVEVGAKLTSNIELEDTLIIPQLSASVYNSFGDNSADIKAQYIGGGKEFITPASELNKTMYNVGLGVETKISDSTSLIFDMDYDRSKDGKFQGYSGTVTFGISF</sequence>
<dbReference type="Proteomes" id="UP000503313">
    <property type="component" value="Chromosome"/>
</dbReference>
<organism evidence="2 3">
    <name type="scientific">Arcobacter defluvii</name>
    <dbReference type="NCBI Taxonomy" id="873191"/>
    <lineage>
        <taxon>Bacteria</taxon>
        <taxon>Pseudomonadati</taxon>
        <taxon>Campylobacterota</taxon>
        <taxon>Epsilonproteobacteria</taxon>
        <taxon>Campylobacterales</taxon>
        <taxon>Arcobacteraceae</taxon>
        <taxon>Arcobacter</taxon>
    </lineage>
</organism>
<accession>A0AAE7E673</accession>
<dbReference type="InterPro" id="IPR036709">
    <property type="entry name" value="Autotransporte_beta_dom_sf"/>
</dbReference>
<dbReference type="Gene3D" id="2.40.128.130">
    <property type="entry name" value="Autotransporter beta-domain"/>
    <property type="match status" value="1"/>
</dbReference>
<name>A0AAE7E673_9BACT</name>
<dbReference type="SMART" id="SM00869">
    <property type="entry name" value="Autotransporter"/>
    <property type="match status" value="1"/>
</dbReference>
<evidence type="ECO:0000313" key="2">
    <source>
        <dbReference type="EMBL" id="QKF77092.1"/>
    </source>
</evidence>
<protein>
    <submittedName>
        <fullName evidence="2">Autotransporter domain-containing protein</fullName>
    </submittedName>
</protein>
<dbReference type="EMBL" id="CP053835">
    <property type="protein sequence ID" value="QKF77092.1"/>
    <property type="molecule type" value="Genomic_DNA"/>
</dbReference>
<evidence type="ECO:0000259" key="1">
    <source>
        <dbReference type="PROSITE" id="PS51208"/>
    </source>
</evidence>
<feature type="domain" description="Autotransporter" evidence="1">
    <location>
        <begin position="1975"/>
        <end position="2255"/>
    </location>
</feature>
<gene>
    <name evidence="2" type="ORF">ADFLV_1058</name>
</gene>
<reference evidence="2 3" key="1">
    <citation type="submission" date="2020-05" db="EMBL/GenBank/DDBJ databases">
        <title>Complete genome sequencing of Campylobacter and Arcobacter type strains.</title>
        <authorList>
            <person name="Miller W.G."/>
            <person name="Yee E."/>
        </authorList>
    </citation>
    <scope>NUCLEOTIDE SEQUENCE [LARGE SCALE GENOMIC DNA]</scope>
    <source>
        <strain evidence="2 3">LMG 25694</strain>
    </source>
</reference>